<evidence type="ECO:0000256" key="2">
    <source>
        <dbReference type="SAM" id="SignalP"/>
    </source>
</evidence>
<keyword evidence="1" id="KW-0812">Transmembrane</keyword>
<dbReference type="AlphaFoldDB" id="A0AA50KAJ9"/>
<feature type="chain" id="PRO_5041316887" evidence="2">
    <location>
        <begin position="19"/>
        <end position="128"/>
    </location>
</feature>
<reference evidence="3" key="1">
    <citation type="submission" date="2023-08" db="EMBL/GenBank/DDBJ databases">
        <title>Complete genome sequence of Shewanella oncorhynchi Z-P2, a siderophore putrebactin-producing bacterium.</title>
        <authorList>
            <person name="Zhang Y."/>
        </authorList>
    </citation>
    <scope>NUCLEOTIDE SEQUENCE</scope>
    <source>
        <strain evidence="3">Z-P2</strain>
    </source>
</reference>
<feature type="transmembrane region" description="Helical" evidence="1">
    <location>
        <begin position="101"/>
        <end position="120"/>
    </location>
</feature>
<name>A0AA50KAJ9_9GAMM</name>
<keyword evidence="1" id="KW-1133">Transmembrane helix</keyword>
<gene>
    <name evidence="3" type="ORF">RA178_13100</name>
</gene>
<sequence length="128" mass="14173">MNILLTLFLALFASASFACFAPPEGLSDSHELIFAERVGVSFVLFISALTFRFLSQKTRLWVPALLGLSFGYVPVVMYVLFMEGIAGPGGACGRPELLEMANVILIGTTVLALYECIYWFRRKRKNGL</sequence>
<dbReference type="Proteomes" id="UP001236800">
    <property type="component" value="Chromosome"/>
</dbReference>
<evidence type="ECO:0000256" key="1">
    <source>
        <dbReference type="SAM" id="Phobius"/>
    </source>
</evidence>
<proteinExistence type="predicted"/>
<dbReference type="EMBL" id="CP132914">
    <property type="protein sequence ID" value="WMB71374.1"/>
    <property type="molecule type" value="Genomic_DNA"/>
</dbReference>
<keyword evidence="2" id="KW-0732">Signal</keyword>
<dbReference type="GeneID" id="301340137"/>
<evidence type="ECO:0000313" key="3">
    <source>
        <dbReference type="EMBL" id="WMB71374.1"/>
    </source>
</evidence>
<dbReference type="KEGG" id="sog:RA178_13100"/>
<organism evidence="3">
    <name type="scientific">Shewanella oncorhynchi</name>
    <dbReference type="NCBI Taxonomy" id="2726434"/>
    <lineage>
        <taxon>Bacteria</taxon>
        <taxon>Pseudomonadati</taxon>
        <taxon>Pseudomonadota</taxon>
        <taxon>Gammaproteobacteria</taxon>
        <taxon>Alteromonadales</taxon>
        <taxon>Shewanellaceae</taxon>
        <taxon>Shewanella</taxon>
    </lineage>
</organism>
<feature type="transmembrane region" description="Helical" evidence="1">
    <location>
        <begin position="34"/>
        <end position="54"/>
    </location>
</feature>
<keyword evidence="1" id="KW-0472">Membrane</keyword>
<feature type="transmembrane region" description="Helical" evidence="1">
    <location>
        <begin position="61"/>
        <end position="81"/>
    </location>
</feature>
<protein>
    <submittedName>
        <fullName evidence="3">Uncharacterized protein</fullName>
    </submittedName>
</protein>
<feature type="signal peptide" evidence="2">
    <location>
        <begin position="1"/>
        <end position="18"/>
    </location>
</feature>
<dbReference type="RefSeq" id="WP_263223253.1">
    <property type="nucleotide sequence ID" value="NZ_CP132914.1"/>
</dbReference>
<accession>A0AA50KAJ9</accession>